<name>A0A1H9MZX4_9GAMM</name>
<evidence type="ECO:0000313" key="3">
    <source>
        <dbReference type="EMBL" id="SER29280.1"/>
    </source>
</evidence>
<evidence type="ECO:0000313" key="4">
    <source>
        <dbReference type="Proteomes" id="UP000242515"/>
    </source>
</evidence>
<proteinExistence type="predicted"/>
<organism evidence="3 4">
    <name type="scientific">Rosenbergiella nectarea</name>
    <dbReference type="NCBI Taxonomy" id="988801"/>
    <lineage>
        <taxon>Bacteria</taxon>
        <taxon>Pseudomonadati</taxon>
        <taxon>Pseudomonadota</taxon>
        <taxon>Gammaproteobacteria</taxon>
        <taxon>Enterobacterales</taxon>
        <taxon>Erwiniaceae</taxon>
        <taxon>Rosenbergiella</taxon>
    </lineage>
</organism>
<reference evidence="4" key="1">
    <citation type="submission" date="2016-10" db="EMBL/GenBank/DDBJ databases">
        <authorList>
            <person name="Varghese N."/>
            <person name="Submissions S."/>
        </authorList>
    </citation>
    <scope>NUCLEOTIDE SEQUENCE [LARGE SCALE GENOMIC DNA]</scope>
    <source>
        <strain evidence="4">8N4</strain>
    </source>
</reference>
<keyword evidence="1" id="KW-0175">Coiled coil</keyword>
<evidence type="ECO:0000313" key="2">
    <source>
        <dbReference type="EMBL" id="SER26262.1"/>
    </source>
</evidence>
<dbReference type="EMBL" id="FOGC01000020">
    <property type="protein sequence ID" value="SER29280.1"/>
    <property type="molecule type" value="Genomic_DNA"/>
</dbReference>
<dbReference type="EMBL" id="FOGC01000017">
    <property type="protein sequence ID" value="SER26262.1"/>
    <property type="molecule type" value="Genomic_DNA"/>
</dbReference>
<evidence type="ECO:0000256" key="1">
    <source>
        <dbReference type="SAM" id="Coils"/>
    </source>
</evidence>
<gene>
    <name evidence="2" type="ORF">SAMN05216522_11753</name>
    <name evidence="3" type="ORF">SAMN05216522_12023</name>
</gene>
<dbReference type="AlphaFoldDB" id="A0A1H9MZX4"/>
<dbReference type="Proteomes" id="UP000242515">
    <property type="component" value="Unassembled WGS sequence"/>
</dbReference>
<protein>
    <submittedName>
        <fullName evidence="3">Uncharacterized protein</fullName>
    </submittedName>
</protein>
<accession>A0A1H9MZX4</accession>
<reference evidence="3" key="2">
    <citation type="submission" date="2016-10" db="EMBL/GenBank/DDBJ databases">
        <authorList>
            <person name="de Groot N.N."/>
        </authorList>
    </citation>
    <scope>NUCLEOTIDE SEQUENCE [LARGE SCALE GENOMIC DNA]</scope>
    <source>
        <strain evidence="3">8N4</strain>
    </source>
</reference>
<dbReference type="RefSeq" id="WP_268993462.1">
    <property type="nucleotide sequence ID" value="NZ_FOGC01000017.1"/>
</dbReference>
<keyword evidence="4" id="KW-1185">Reference proteome</keyword>
<sequence length="40" mass="4521">MDKSKSIDRMLTLANRLNEIVEEMQARKDSILSESTPKAA</sequence>
<feature type="coiled-coil region" evidence="1">
    <location>
        <begin position="7"/>
        <end position="34"/>
    </location>
</feature>